<accession>A0AAD4QQ55</accession>
<proteinExistence type="predicted"/>
<evidence type="ECO:0000313" key="2">
    <source>
        <dbReference type="Proteomes" id="UP001203297"/>
    </source>
</evidence>
<keyword evidence="2" id="KW-1185">Reference proteome</keyword>
<dbReference type="PANTHER" id="PTHR37450">
    <property type="entry name" value="CIPC PROTEIN"/>
    <property type="match status" value="1"/>
</dbReference>
<organism evidence="1 2">
    <name type="scientific">Multifurca ochricompacta</name>
    <dbReference type="NCBI Taxonomy" id="376703"/>
    <lineage>
        <taxon>Eukaryota</taxon>
        <taxon>Fungi</taxon>
        <taxon>Dikarya</taxon>
        <taxon>Basidiomycota</taxon>
        <taxon>Agaricomycotina</taxon>
        <taxon>Agaricomycetes</taxon>
        <taxon>Russulales</taxon>
        <taxon>Russulaceae</taxon>
        <taxon>Multifurca</taxon>
    </lineage>
</organism>
<dbReference type="PANTHER" id="PTHR37450:SF1">
    <property type="entry name" value="CIPC PROTEIN"/>
    <property type="match status" value="1"/>
</dbReference>
<evidence type="ECO:0008006" key="3">
    <source>
        <dbReference type="Google" id="ProtNLM"/>
    </source>
</evidence>
<dbReference type="Pfam" id="PF12585">
    <property type="entry name" value="DUF3759"/>
    <property type="match status" value="1"/>
</dbReference>
<sequence length="113" mass="12466">MGWFGEDHDVTQAYNEYQTNPKHESSLTHELIAGAAAFEAAKAYENHKERNGQPVDHATAKALISSSYISAGFAGAFIDKEVETRGLDFIDKEKAKHHAKRQAEEALAEAGEY</sequence>
<protein>
    <recommendedName>
        <fullName evidence="3">CipC1 protein</fullName>
    </recommendedName>
</protein>
<name>A0AAD4QQ55_9AGAM</name>
<comment type="caution">
    <text evidence="1">The sequence shown here is derived from an EMBL/GenBank/DDBJ whole genome shotgun (WGS) entry which is preliminary data.</text>
</comment>
<evidence type="ECO:0000313" key="1">
    <source>
        <dbReference type="EMBL" id="KAI0304311.1"/>
    </source>
</evidence>
<gene>
    <name evidence="1" type="ORF">B0F90DRAFT_1666834</name>
</gene>
<dbReference type="Proteomes" id="UP001203297">
    <property type="component" value="Unassembled WGS sequence"/>
</dbReference>
<dbReference type="EMBL" id="WTXG01000007">
    <property type="protein sequence ID" value="KAI0304311.1"/>
    <property type="molecule type" value="Genomic_DNA"/>
</dbReference>
<dbReference type="InterPro" id="IPR022234">
    <property type="entry name" value="DUF3759"/>
</dbReference>
<dbReference type="AlphaFoldDB" id="A0AAD4QQ55"/>
<reference evidence="1" key="1">
    <citation type="journal article" date="2022" name="New Phytol.">
        <title>Evolutionary transition to the ectomycorrhizal habit in the genomes of a hyperdiverse lineage of mushroom-forming fungi.</title>
        <authorList>
            <person name="Looney B."/>
            <person name="Miyauchi S."/>
            <person name="Morin E."/>
            <person name="Drula E."/>
            <person name="Courty P.E."/>
            <person name="Kohler A."/>
            <person name="Kuo A."/>
            <person name="LaButti K."/>
            <person name="Pangilinan J."/>
            <person name="Lipzen A."/>
            <person name="Riley R."/>
            <person name="Andreopoulos W."/>
            <person name="He G."/>
            <person name="Johnson J."/>
            <person name="Nolan M."/>
            <person name="Tritt A."/>
            <person name="Barry K.W."/>
            <person name="Grigoriev I.V."/>
            <person name="Nagy L.G."/>
            <person name="Hibbett D."/>
            <person name="Henrissat B."/>
            <person name="Matheny P.B."/>
            <person name="Labbe J."/>
            <person name="Martin F.M."/>
        </authorList>
    </citation>
    <scope>NUCLEOTIDE SEQUENCE</scope>
    <source>
        <strain evidence="1">BPL690</strain>
    </source>
</reference>